<dbReference type="GO" id="GO:0000976">
    <property type="term" value="F:transcription cis-regulatory region binding"/>
    <property type="evidence" value="ECO:0007669"/>
    <property type="project" value="TreeGrafter"/>
</dbReference>
<evidence type="ECO:0000313" key="7">
    <source>
        <dbReference type="Proteomes" id="UP000241229"/>
    </source>
</evidence>
<dbReference type="PANTHER" id="PTHR30055">
    <property type="entry name" value="HTH-TYPE TRANSCRIPTIONAL REGULATOR RUTR"/>
    <property type="match status" value="1"/>
</dbReference>
<evidence type="ECO:0000259" key="5">
    <source>
        <dbReference type="PROSITE" id="PS50977"/>
    </source>
</evidence>
<evidence type="ECO:0000256" key="3">
    <source>
        <dbReference type="ARBA" id="ARBA00023163"/>
    </source>
</evidence>
<dbReference type="PROSITE" id="PS50977">
    <property type="entry name" value="HTH_TETR_2"/>
    <property type="match status" value="1"/>
</dbReference>
<name>A0A2P7SDF6_9HYPH</name>
<proteinExistence type="predicted"/>
<evidence type="ECO:0000256" key="4">
    <source>
        <dbReference type="PROSITE-ProRule" id="PRU00335"/>
    </source>
</evidence>
<accession>A0A2P7SDF6</accession>
<organism evidence="6 7">
    <name type="scientific">Kumtagia ephedrae</name>
    <dbReference type="NCBI Taxonomy" id="2116701"/>
    <lineage>
        <taxon>Bacteria</taxon>
        <taxon>Pseudomonadati</taxon>
        <taxon>Pseudomonadota</taxon>
        <taxon>Alphaproteobacteria</taxon>
        <taxon>Hyphomicrobiales</taxon>
        <taxon>Phyllobacteriaceae</taxon>
        <taxon>Kumtagia</taxon>
    </lineage>
</organism>
<gene>
    <name evidence="6" type="ORF">C7I84_11100</name>
</gene>
<evidence type="ECO:0000256" key="1">
    <source>
        <dbReference type="ARBA" id="ARBA00023015"/>
    </source>
</evidence>
<dbReference type="SUPFAM" id="SSF46689">
    <property type="entry name" value="Homeodomain-like"/>
    <property type="match status" value="1"/>
</dbReference>
<dbReference type="InterPro" id="IPR001647">
    <property type="entry name" value="HTH_TetR"/>
</dbReference>
<dbReference type="RefSeq" id="WP_106772246.1">
    <property type="nucleotide sequence ID" value="NZ_PXYK01000009.1"/>
</dbReference>
<dbReference type="InterPro" id="IPR049484">
    <property type="entry name" value="Rv0078-like_C"/>
</dbReference>
<keyword evidence="2 4" id="KW-0238">DNA-binding</keyword>
<dbReference type="Gene3D" id="1.10.357.10">
    <property type="entry name" value="Tetracycline Repressor, domain 2"/>
    <property type="match status" value="1"/>
</dbReference>
<dbReference type="Pfam" id="PF21351">
    <property type="entry name" value="TetR_C_41"/>
    <property type="match status" value="1"/>
</dbReference>
<evidence type="ECO:0000313" key="6">
    <source>
        <dbReference type="EMBL" id="PSJ60518.1"/>
    </source>
</evidence>
<sequence>MQQESARRSNRDRSETTRAELIAAARRLFIEKGYADTATPDIVAAAGVTRGALYHHFADKKALFAAVAEAEARTVAEEIDRAAPDDTPTREALIRGGEAYLAAMAEPGRTRLLLLDGPAVLGRGGMDEIDDRHAARSLRAGIQFAVRAGELPRDLPVDVATQLLSSAFDRAALAIEAGGDARAYGKVLAVLIDGLARLD</sequence>
<dbReference type="InterPro" id="IPR050109">
    <property type="entry name" value="HTH-type_TetR-like_transc_reg"/>
</dbReference>
<evidence type="ECO:0000256" key="2">
    <source>
        <dbReference type="ARBA" id="ARBA00023125"/>
    </source>
</evidence>
<dbReference type="PANTHER" id="PTHR30055:SF234">
    <property type="entry name" value="HTH-TYPE TRANSCRIPTIONAL REGULATOR BETI"/>
    <property type="match status" value="1"/>
</dbReference>
<dbReference type="OrthoDB" id="9805134at2"/>
<protein>
    <submittedName>
        <fullName evidence="6">TetR family transcriptional regulator</fullName>
    </submittedName>
</protein>
<comment type="caution">
    <text evidence="6">The sequence shown here is derived from an EMBL/GenBank/DDBJ whole genome shotgun (WGS) entry which is preliminary data.</text>
</comment>
<dbReference type="Pfam" id="PF00440">
    <property type="entry name" value="TetR_N"/>
    <property type="match status" value="1"/>
</dbReference>
<feature type="domain" description="HTH tetR-type" evidence="5">
    <location>
        <begin position="15"/>
        <end position="75"/>
    </location>
</feature>
<dbReference type="AlphaFoldDB" id="A0A2P7SDF6"/>
<dbReference type="EMBL" id="PXYK01000009">
    <property type="protein sequence ID" value="PSJ60518.1"/>
    <property type="molecule type" value="Genomic_DNA"/>
</dbReference>
<dbReference type="GO" id="GO:0003700">
    <property type="term" value="F:DNA-binding transcription factor activity"/>
    <property type="evidence" value="ECO:0007669"/>
    <property type="project" value="TreeGrafter"/>
</dbReference>
<keyword evidence="7" id="KW-1185">Reference proteome</keyword>
<keyword evidence="1" id="KW-0805">Transcription regulation</keyword>
<dbReference type="PRINTS" id="PR00455">
    <property type="entry name" value="HTHTETR"/>
</dbReference>
<keyword evidence="3" id="KW-0804">Transcription</keyword>
<reference evidence="6 7" key="1">
    <citation type="submission" date="2018-03" db="EMBL/GenBank/DDBJ databases">
        <title>The draft genome of Mesorhizobium sp. 6GN-30.</title>
        <authorList>
            <person name="Liu L."/>
            <person name="Li L."/>
            <person name="Wang T."/>
            <person name="Zhang X."/>
            <person name="Liang L."/>
        </authorList>
    </citation>
    <scope>NUCLEOTIDE SEQUENCE [LARGE SCALE GENOMIC DNA]</scope>
    <source>
        <strain evidence="6 7">6GN30</strain>
    </source>
</reference>
<feature type="DNA-binding region" description="H-T-H motif" evidence="4">
    <location>
        <begin position="38"/>
        <end position="57"/>
    </location>
</feature>
<dbReference type="InterPro" id="IPR009057">
    <property type="entry name" value="Homeodomain-like_sf"/>
</dbReference>
<dbReference type="Proteomes" id="UP000241229">
    <property type="component" value="Unassembled WGS sequence"/>
</dbReference>